<keyword evidence="2 5" id="KW-0238">DNA-binding</keyword>
<evidence type="ECO:0000259" key="4">
    <source>
        <dbReference type="PROSITE" id="PS50932"/>
    </source>
</evidence>
<sequence length="345" mass="37503">MADSDTQPSVDKPNRVRTITDLAKIAGVSPGTVSRALSGNSLVNTKTREKIEAIAREHGFRPNQMASKLRRQKTGVIGVAIPLGHDVRQQISDTFFMTLLGHLADELTERGFDIMLRRVIPAQDEDWLDRFIGSGMIDGVIVVGQSDQFDRIEDVADGYLPMVVWGNHQEGQRHCVVGTNNRLGGKLAAEKLIAAGARRLAFLGDTQPIEFAARFAGAKEVAEKMGVSIRALPTHLSRDQTSEEIAEHLSNIEGEIDGIFAATDTIAVTCLKELRDRNINVPAQLKIVGFDDLPISSQTVPPLTTVRQDIAAGAKGLADLLLRRLAGEDTESLVLPPHLIVRDSA</sequence>
<dbReference type="CDD" id="cd01392">
    <property type="entry name" value="HTH_LacI"/>
    <property type="match status" value="1"/>
</dbReference>
<feature type="domain" description="HTH lacI-type" evidence="4">
    <location>
        <begin position="17"/>
        <end position="71"/>
    </location>
</feature>
<dbReference type="InterPro" id="IPR010982">
    <property type="entry name" value="Lambda_DNA-bd_dom_sf"/>
</dbReference>
<dbReference type="PROSITE" id="PS50932">
    <property type="entry name" value="HTH_LACI_2"/>
    <property type="match status" value="1"/>
</dbReference>
<keyword evidence="1" id="KW-0805">Transcription regulation</keyword>
<dbReference type="Proteomes" id="UP000471435">
    <property type="component" value="Unassembled WGS sequence"/>
</dbReference>
<evidence type="ECO:0000313" key="6">
    <source>
        <dbReference type="Proteomes" id="UP000471435"/>
    </source>
</evidence>
<dbReference type="PANTHER" id="PTHR30146">
    <property type="entry name" value="LACI-RELATED TRANSCRIPTIONAL REPRESSOR"/>
    <property type="match status" value="1"/>
</dbReference>
<keyword evidence="3" id="KW-0804">Transcription</keyword>
<dbReference type="GO" id="GO:0000976">
    <property type="term" value="F:transcription cis-regulatory region binding"/>
    <property type="evidence" value="ECO:0007669"/>
    <property type="project" value="TreeGrafter"/>
</dbReference>
<organism evidence="5 6">
    <name type="scientific">Pontixanthobacter luteolus</name>
    <dbReference type="NCBI Taxonomy" id="295089"/>
    <lineage>
        <taxon>Bacteria</taxon>
        <taxon>Pseudomonadati</taxon>
        <taxon>Pseudomonadota</taxon>
        <taxon>Alphaproteobacteria</taxon>
        <taxon>Sphingomonadales</taxon>
        <taxon>Erythrobacteraceae</taxon>
        <taxon>Pontixanthobacter</taxon>
    </lineage>
</organism>
<dbReference type="Pfam" id="PF13377">
    <property type="entry name" value="Peripla_BP_3"/>
    <property type="match status" value="1"/>
</dbReference>
<dbReference type="InterPro" id="IPR000843">
    <property type="entry name" value="HTH_LacI"/>
</dbReference>
<evidence type="ECO:0000256" key="1">
    <source>
        <dbReference type="ARBA" id="ARBA00023015"/>
    </source>
</evidence>
<proteinExistence type="predicted"/>
<dbReference type="SUPFAM" id="SSF47413">
    <property type="entry name" value="lambda repressor-like DNA-binding domains"/>
    <property type="match status" value="1"/>
</dbReference>
<dbReference type="Pfam" id="PF00356">
    <property type="entry name" value="LacI"/>
    <property type="match status" value="1"/>
</dbReference>
<dbReference type="EMBL" id="WTYP01000001">
    <property type="protein sequence ID" value="MXP45829.1"/>
    <property type="molecule type" value="Genomic_DNA"/>
</dbReference>
<evidence type="ECO:0000313" key="5">
    <source>
        <dbReference type="EMBL" id="MXP45829.1"/>
    </source>
</evidence>
<reference evidence="5 6" key="1">
    <citation type="submission" date="2019-12" db="EMBL/GenBank/DDBJ databases">
        <title>Genomic-based taxomic classification of the family Erythrobacteraceae.</title>
        <authorList>
            <person name="Xu L."/>
        </authorList>
    </citation>
    <scope>NUCLEOTIDE SEQUENCE [LARGE SCALE GENOMIC DNA]</scope>
    <source>
        <strain evidence="5 6">SW-109</strain>
    </source>
</reference>
<dbReference type="Gene3D" id="3.40.50.2300">
    <property type="match status" value="2"/>
</dbReference>
<dbReference type="InterPro" id="IPR046335">
    <property type="entry name" value="LacI/GalR-like_sensor"/>
</dbReference>
<evidence type="ECO:0000256" key="2">
    <source>
        <dbReference type="ARBA" id="ARBA00023125"/>
    </source>
</evidence>
<dbReference type="SUPFAM" id="SSF53822">
    <property type="entry name" value="Periplasmic binding protein-like I"/>
    <property type="match status" value="1"/>
</dbReference>
<dbReference type="AlphaFoldDB" id="A0A6I4UVC1"/>
<dbReference type="PROSITE" id="PS00356">
    <property type="entry name" value="HTH_LACI_1"/>
    <property type="match status" value="1"/>
</dbReference>
<evidence type="ECO:0000256" key="3">
    <source>
        <dbReference type="ARBA" id="ARBA00023163"/>
    </source>
</evidence>
<dbReference type="OrthoDB" id="8433438at2"/>
<keyword evidence="6" id="KW-1185">Reference proteome</keyword>
<accession>A0A6I4UVC1</accession>
<protein>
    <submittedName>
        <fullName evidence="5">LacI family DNA-binding transcriptional regulator</fullName>
    </submittedName>
</protein>
<dbReference type="Gene3D" id="1.10.260.40">
    <property type="entry name" value="lambda repressor-like DNA-binding domains"/>
    <property type="match status" value="1"/>
</dbReference>
<dbReference type="GO" id="GO:0003700">
    <property type="term" value="F:DNA-binding transcription factor activity"/>
    <property type="evidence" value="ECO:0007669"/>
    <property type="project" value="TreeGrafter"/>
</dbReference>
<comment type="caution">
    <text evidence="5">The sequence shown here is derived from an EMBL/GenBank/DDBJ whole genome shotgun (WGS) entry which is preliminary data.</text>
</comment>
<dbReference type="RefSeq" id="WP_160729136.1">
    <property type="nucleotide sequence ID" value="NZ_WTYP01000001.1"/>
</dbReference>
<dbReference type="PANTHER" id="PTHR30146:SF120">
    <property type="entry name" value="ALANINE RACEMASE"/>
    <property type="match status" value="1"/>
</dbReference>
<dbReference type="InterPro" id="IPR028082">
    <property type="entry name" value="Peripla_BP_I"/>
</dbReference>
<gene>
    <name evidence="5" type="ORF">GRI43_00290</name>
</gene>
<dbReference type="SMART" id="SM00354">
    <property type="entry name" value="HTH_LACI"/>
    <property type="match status" value="1"/>
</dbReference>
<name>A0A6I4UVC1_9SPHN</name>